<name>A0A1B1BPL6_9MICO</name>
<dbReference type="Proteomes" id="UP000092582">
    <property type="component" value="Chromosome 1"/>
</dbReference>
<dbReference type="PATRIC" id="fig|670052.7.peg.3647"/>
<dbReference type="KEGG" id="cart:PA27867_3543"/>
<dbReference type="InterPro" id="IPR016024">
    <property type="entry name" value="ARM-type_fold"/>
</dbReference>
<keyword evidence="2" id="KW-1185">Reference proteome</keyword>
<dbReference type="EMBL" id="CP016282">
    <property type="protein sequence ID" value="ANP74465.1"/>
    <property type="molecule type" value="Genomic_DNA"/>
</dbReference>
<dbReference type="Gene3D" id="1.25.40.290">
    <property type="entry name" value="ARM repeat domains"/>
    <property type="match status" value="1"/>
</dbReference>
<dbReference type="InterPro" id="IPR014825">
    <property type="entry name" value="DNA_alkylation"/>
</dbReference>
<reference evidence="1 2" key="1">
    <citation type="submission" date="2016-06" db="EMBL/GenBank/DDBJ databases">
        <title>Genome sequencing of Cryobacterium arcticum PAMC 27867.</title>
        <authorList>
            <person name="Lee J."/>
            <person name="Kim O.-S."/>
        </authorList>
    </citation>
    <scope>NUCLEOTIDE SEQUENCE [LARGE SCALE GENOMIC DNA]</scope>
    <source>
        <strain evidence="1 2">PAMC 27867</strain>
    </source>
</reference>
<organism evidence="1 2">
    <name type="scientific">Cryobacterium arcticum</name>
    <dbReference type="NCBI Taxonomy" id="670052"/>
    <lineage>
        <taxon>Bacteria</taxon>
        <taxon>Bacillati</taxon>
        <taxon>Actinomycetota</taxon>
        <taxon>Actinomycetes</taxon>
        <taxon>Micrococcales</taxon>
        <taxon>Microbacteriaceae</taxon>
        <taxon>Cryobacterium</taxon>
    </lineage>
</organism>
<evidence type="ECO:0000313" key="1">
    <source>
        <dbReference type="EMBL" id="ANP74465.1"/>
    </source>
</evidence>
<dbReference type="OrthoDB" id="9797162at2"/>
<sequence>MPFADELIGVSAARALAAAIQAAAPQAELPTLHAAAMALAPLSLRERSDLLRDALLADLPGDYDSFAGTIRAAAAGPLPFDGWLIWPVTTAIARKAIDESTGAAFDDAMRMLAALTPRLTAEFAIRLLLDHDLARALPIVLDWTGSADPAVRRLASEGTRPFLPWAIRVPALLNDPTATLPVLHALYRDDDEVVRRSVANHLNDLSRQQPDLVTATTAAWLAAPDENTAQLVRHALRTLVKKGNPQALAQLGFHPAELEVRGPELDATAVDFGGTIGFTVSIRNAGDESSRLAVDYVMHHQKANGTLAGKTFKLTTVTLAPGEQVELRRTHSFRAITTRRYYPGVHALEVQVNGVASGRAQFRLLAEAGDAKLD</sequence>
<gene>
    <name evidence="1" type="ORF">PA27867_3543</name>
</gene>
<dbReference type="AlphaFoldDB" id="A0A1B1BPL6"/>
<evidence type="ECO:0000313" key="2">
    <source>
        <dbReference type="Proteomes" id="UP000092582"/>
    </source>
</evidence>
<dbReference type="STRING" id="670052.PA27867_3543"/>
<dbReference type="RefSeq" id="WP_066598393.1">
    <property type="nucleotide sequence ID" value="NZ_CP016282.1"/>
</dbReference>
<protein>
    <submittedName>
        <fullName evidence="1">DNA alkylation repair protein</fullName>
    </submittedName>
</protein>
<proteinExistence type="predicted"/>
<accession>A0A1B1BPL6</accession>
<dbReference type="SUPFAM" id="SSF48371">
    <property type="entry name" value="ARM repeat"/>
    <property type="match status" value="1"/>
</dbReference>
<dbReference type="Pfam" id="PF08713">
    <property type="entry name" value="DNA_alkylation"/>
    <property type="match status" value="1"/>
</dbReference>